<protein>
    <submittedName>
        <fullName evidence="2">Uncharacterized protein</fullName>
    </submittedName>
</protein>
<sequence>VSVHPDDGIMGSHLAPPDPADGDTSLVVVIAQVGNQHLK</sequence>
<dbReference type="EMBL" id="BARW01020893">
    <property type="protein sequence ID" value="GAI96957.1"/>
    <property type="molecule type" value="Genomic_DNA"/>
</dbReference>
<feature type="non-terminal residue" evidence="2">
    <location>
        <position position="1"/>
    </location>
</feature>
<feature type="region of interest" description="Disordered" evidence="1">
    <location>
        <begin position="1"/>
        <end position="23"/>
    </location>
</feature>
<gene>
    <name evidence="2" type="ORF">S12H4_35207</name>
</gene>
<evidence type="ECO:0000256" key="1">
    <source>
        <dbReference type="SAM" id="MobiDB-lite"/>
    </source>
</evidence>
<evidence type="ECO:0000313" key="2">
    <source>
        <dbReference type="EMBL" id="GAI96957.1"/>
    </source>
</evidence>
<proteinExistence type="predicted"/>
<reference evidence="2" key="1">
    <citation type="journal article" date="2014" name="Front. Microbiol.">
        <title>High frequency of phylogenetically diverse reductive dehalogenase-homologous genes in deep subseafloor sedimentary metagenomes.</title>
        <authorList>
            <person name="Kawai M."/>
            <person name="Futagami T."/>
            <person name="Toyoda A."/>
            <person name="Takaki Y."/>
            <person name="Nishi S."/>
            <person name="Hori S."/>
            <person name="Arai W."/>
            <person name="Tsubouchi T."/>
            <person name="Morono Y."/>
            <person name="Uchiyama I."/>
            <person name="Ito T."/>
            <person name="Fujiyama A."/>
            <person name="Inagaki F."/>
            <person name="Takami H."/>
        </authorList>
    </citation>
    <scope>NUCLEOTIDE SEQUENCE</scope>
    <source>
        <strain evidence="2">Expedition CK06-06</strain>
    </source>
</reference>
<name>X1SV97_9ZZZZ</name>
<dbReference type="AlphaFoldDB" id="X1SV97"/>
<comment type="caution">
    <text evidence="2">The sequence shown here is derived from an EMBL/GenBank/DDBJ whole genome shotgun (WGS) entry which is preliminary data.</text>
</comment>
<accession>X1SV97</accession>
<organism evidence="2">
    <name type="scientific">marine sediment metagenome</name>
    <dbReference type="NCBI Taxonomy" id="412755"/>
    <lineage>
        <taxon>unclassified sequences</taxon>
        <taxon>metagenomes</taxon>
        <taxon>ecological metagenomes</taxon>
    </lineage>
</organism>